<gene>
    <name evidence="3" type="ORF">L3X38_036858</name>
</gene>
<evidence type="ECO:0000259" key="2">
    <source>
        <dbReference type="Pfam" id="PF25597"/>
    </source>
</evidence>
<accession>A0AAD4YPU3</accession>
<feature type="region of interest" description="Disordered" evidence="1">
    <location>
        <begin position="49"/>
        <end position="71"/>
    </location>
</feature>
<sequence length="240" mass="26441">MNIISSSQTAAFASPSSKIATTGSHGYVLHSSSKKHIWVIDTEATNHMTFDPGQLTSHTPSSQSVVSNANGTPSPDILSSKMIGCGTRRGKLYYLDLASDSEASLSQAYKIGGTSVEKQTSTIFGCVVFVHLHDHQRSKLDPRAEKCVLISYAPHQKGYRCYHPPSQKVYTSMDVVFREFDIYFSAVQEKDQNANTSPISEFFPAETSQIENDRSPNYSDRSPSENSTLSKSDRLQVESD</sequence>
<proteinExistence type="predicted"/>
<feature type="compositionally biased region" description="Basic and acidic residues" evidence="1">
    <location>
        <begin position="231"/>
        <end position="240"/>
    </location>
</feature>
<protein>
    <recommendedName>
        <fullName evidence="2">Retroviral polymerase SH3-like domain-containing protein</fullName>
    </recommendedName>
</protein>
<dbReference type="InterPro" id="IPR057670">
    <property type="entry name" value="SH3_retrovirus"/>
</dbReference>
<keyword evidence="4" id="KW-1185">Reference proteome</keyword>
<organism evidence="3 4">
    <name type="scientific">Prunus dulcis</name>
    <name type="common">Almond</name>
    <name type="synonym">Amygdalus dulcis</name>
    <dbReference type="NCBI Taxonomy" id="3755"/>
    <lineage>
        <taxon>Eukaryota</taxon>
        <taxon>Viridiplantae</taxon>
        <taxon>Streptophyta</taxon>
        <taxon>Embryophyta</taxon>
        <taxon>Tracheophyta</taxon>
        <taxon>Spermatophyta</taxon>
        <taxon>Magnoliopsida</taxon>
        <taxon>eudicotyledons</taxon>
        <taxon>Gunneridae</taxon>
        <taxon>Pentapetalae</taxon>
        <taxon>rosids</taxon>
        <taxon>fabids</taxon>
        <taxon>Rosales</taxon>
        <taxon>Rosaceae</taxon>
        <taxon>Amygdaloideae</taxon>
        <taxon>Amygdaleae</taxon>
        <taxon>Prunus</taxon>
    </lineage>
</organism>
<dbReference type="AlphaFoldDB" id="A0AAD4YPU3"/>
<comment type="caution">
    <text evidence="3">The sequence shown here is derived from an EMBL/GenBank/DDBJ whole genome shotgun (WGS) entry which is preliminary data.</text>
</comment>
<dbReference type="EMBL" id="JAJFAZ020000007">
    <property type="protein sequence ID" value="KAI5317151.1"/>
    <property type="molecule type" value="Genomic_DNA"/>
</dbReference>
<dbReference type="Proteomes" id="UP001054821">
    <property type="component" value="Chromosome 7"/>
</dbReference>
<feature type="region of interest" description="Disordered" evidence="1">
    <location>
        <begin position="195"/>
        <end position="240"/>
    </location>
</feature>
<evidence type="ECO:0000313" key="3">
    <source>
        <dbReference type="EMBL" id="KAI5317151.1"/>
    </source>
</evidence>
<name>A0AAD4YPU3_PRUDU</name>
<dbReference type="Pfam" id="PF25597">
    <property type="entry name" value="SH3_retrovirus"/>
    <property type="match status" value="1"/>
</dbReference>
<evidence type="ECO:0000256" key="1">
    <source>
        <dbReference type="SAM" id="MobiDB-lite"/>
    </source>
</evidence>
<feature type="domain" description="Retroviral polymerase SH3-like" evidence="2">
    <location>
        <begin position="126"/>
        <end position="184"/>
    </location>
</feature>
<evidence type="ECO:0000313" key="4">
    <source>
        <dbReference type="Proteomes" id="UP001054821"/>
    </source>
</evidence>
<reference evidence="3 4" key="1">
    <citation type="journal article" date="2022" name="G3 (Bethesda)">
        <title>Whole-genome sequence and methylome profiling of the almond [Prunus dulcis (Mill.) D.A. Webb] cultivar 'Nonpareil'.</title>
        <authorList>
            <person name="D'Amico-Willman K.M."/>
            <person name="Ouma W.Z."/>
            <person name="Meulia T."/>
            <person name="Sideli G.M."/>
            <person name="Gradziel T.M."/>
            <person name="Fresnedo-Ramirez J."/>
        </authorList>
    </citation>
    <scope>NUCLEOTIDE SEQUENCE [LARGE SCALE GENOMIC DNA]</scope>
    <source>
        <strain evidence="3">Clone GOH B32 T37-40</strain>
    </source>
</reference>
<feature type="compositionally biased region" description="Polar residues" evidence="1">
    <location>
        <begin position="206"/>
        <end position="230"/>
    </location>
</feature>